<sequence>MSWTTLKSVYFKITLSRFSIAFFLFCFIHAFAEGFIQAFIFSQDSTANGVLSSILRQANVPVRDFAVINNPGPNSNTSLDVCNMLDPELKQQPCGLVFQKGSNGNLTLPTAYNLTSNIFAADFAVTSGSDDSVKISLGQNTFVLNQMCTLVMTYPHQQLQNMQREDILLVVSQFWIFAVSFFGIVYDSVPHLIAAILCRVLTTAWSLYIVWRNGDNERRFTMLLSSADSPCHPLQINQLFPGYFLSRQSLQIPDVTLNILALGLAIYLSSKLIKIYSANTFNRVGAPPAIIRVYRYFLATFVSFQLSALLLVSTVCLWLDQMVNRDNAMSGFTFHRTLYIALSIFTLVFLVPWIALGWYSVRREWKKMMLVFLILAAIVFTSWVLMPMSWSFAWTFLNWPFFTVQYMVASTSLLFTVIFGVISYLHFDKGLAHYLYVDDQLAKAGIEPELFETDLEKGGAADDWREIGLDDVPTYTLQFTTSVEKLGEDRDSK</sequence>
<feature type="transmembrane region" description="Helical" evidence="1">
    <location>
        <begin position="368"/>
        <end position="386"/>
    </location>
</feature>
<keyword evidence="1" id="KW-1133">Transmembrane helix</keyword>
<feature type="transmembrane region" description="Helical" evidence="1">
    <location>
        <begin position="20"/>
        <end position="41"/>
    </location>
</feature>
<proteinExistence type="predicted"/>
<feature type="transmembrane region" description="Helical" evidence="1">
    <location>
        <begin position="406"/>
        <end position="427"/>
    </location>
</feature>
<feature type="transmembrane region" description="Helical" evidence="1">
    <location>
        <begin position="167"/>
        <end position="186"/>
    </location>
</feature>
<evidence type="ECO:0000313" key="2">
    <source>
        <dbReference type="EMBL" id="KAF7316800.1"/>
    </source>
</evidence>
<keyword evidence="3" id="KW-1185">Reference proteome</keyword>
<evidence type="ECO:0000313" key="3">
    <source>
        <dbReference type="Proteomes" id="UP000613580"/>
    </source>
</evidence>
<reference evidence="2" key="1">
    <citation type="submission" date="2020-05" db="EMBL/GenBank/DDBJ databases">
        <title>Mycena genomes resolve the evolution of fungal bioluminescence.</title>
        <authorList>
            <person name="Tsai I.J."/>
        </authorList>
    </citation>
    <scope>NUCLEOTIDE SEQUENCE</scope>
    <source>
        <strain evidence="2">110903Hualien_Pintung</strain>
    </source>
</reference>
<dbReference type="InterPro" id="IPR040410">
    <property type="entry name" value="UPF0658_Golgi"/>
</dbReference>
<keyword evidence="1" id="KW-0472">Membrane</keyword>
<keyword evidence="1" id="KW-0812">Transmembrane</keyword>
<protein>
    <submittedName>
        <fullName evidence="2">Uncharacterized protein</fullName>
    </submittedName>
</protein>
<evidence type="ECO:0000256" key="1">
    <source>
        <dbReference type="SAM" id="Phobius"/>
    </source>
</evidence>
<comment type="caution">
    <text evidence="2">The sequence shown here is derived from an EMBL/GenBank/DDBJ whole genome shotgun (WGS) entry which is preliminary data.</text>
</comment>
<dbReference type="PANTHER" id="PTHR34391:SF2">
    <property type="entry name" value="TRP C-TERMINAL DOMAIN-CONTAINING PROTEIN"/>
    <property type="match status" value="1"/>
</dbReference>
<feature type="transmembrane region" description="Helical" evidence="1">
    <location>
        <begin position="339"/>
        <end position="361"/>
    </location>
</feature>
<gene>
    <name evidence="2" type="ORF">HMN09_00413100</name>
</gene>
<dbReference type="EMBL" id="JACAZE010000005">
    <property type="protein sequence ID" value="KAF7316800.1"/>
    <property type="molecule type" value="Genomic_DNA"/>
</dbReference>
<dbReference type="Proteomes" id="UP000613580">
    <property type="component" value="Unassembled WGS sequence"/>
</dbReference>
<feature type="transmembrane region" description="Helical" evidence="1">
    <location>
        <begin position="192"/>
        <end position="211"/>
    </location>
</feature>
<dbReference type="GO" id="GO:0005794">
    <property type="term" value="C:Golgi apparatus"/>
    <property type="evidence" value="ECO:0007669"/>
    <property type="project" value="TreeGrafter"/>
</dbReference>
<organism evidence="2 3">
    <name type="scientific">Mycena chlorophos</name>
    <name type="common">Agaric fungus</name>
    <name type="synonym">Agaricus chlorophos</name>
    <dbReference type="NCBI Taxonomy" id="658473"/>
    <lineage>
        <taxon>Eukaryota</taxon>
        <taxon>Fungi</taxon>
        <taxon>Dikarya</taxon>
        <taxon>Basidiomycota</taxon>
        <taxon>Agaricomycotina</taxon>
        <taxon>Agaricomycetes</taxon>
        <taxon>Agaricomycetidae</taxon>
        <taxon>Agaricales</taxon>
        <taxon>Marasmiineae</taxon>
        <taxon>Mycenaceae</taxon>
        <taxon>Mycena</taxon>
    </lineage>
</organism>
<feature type="transmembrane region" description="Helical" evidence="1">
    <location>
        <begin position="296"/>
        <end position="319"/>
    </location>
</feature>
<dbReference type="AlphaFoldDB" id="A0A8H6TFX5"/>
<dbReference type="OrthoDB" id="3263941at2759"/>
<name>A0A8H6TFX5_MYCCL</name>
<dbReference type="PANTHER" id="PTHR34391">
    <property type="entry name" value="UPF0658 GOLGI APPARATUS MEMBRANE PROTEIN C1952.10C-RELATED"/>
    <property type="match status" value="1"/>
</dbReference>
<accession>A0A8H6TFX5</accession>